<protein>
    <recommendedName>
        <fullName evidence="1">UDENN domain-containing protein</fullName>
    </recommendedName>
</protein>
<dbReference type="Proteomes" id="UP000751190">
    <property type="component" value="Unassembled WGS sequence"/>
</dbReference>
<sequence>MPARDDELLLTRDGEDDSRRLFEAFAVVGLRRDAIMEELQPALRARGQAGTTPGRDVPLGERFFAARTLASYPPAATGSKRERALFALPPFCFPDGIHFARLDARSGLRVPRFGAFVLTRDDFSRLYGYSLEFAEPAAEALATLAGAGSLGAGAWSLPVAICLLARAECARAAERTLRAIHAAHEVREARGGGGAAGGEARPSLECTITHVVRNTPQPLLAAPRLILRAAGVSIDFCAGSCSFLPPLHFALDALTQTLGADALLALFGALLLERRIIFVSSQHERLGRGVLCAASLLWPLRWQNVLVPLLPATMLDAMHTPFPAILGLRLEQLLAQGRALPDGVVWVHLDRGRVDGAPASAIPLRERRWLRAEFRRLLAVRALKPPAGSAHGTHAAAAAPAADGADPDTELQLALCGTVASLLREADGVLPGCGWRRAPDAHRAGGAAAWTRHDASQDAAIERALLRRPRAERPFVRALLDTQHVRALVDTLARARASGLLPSELAPFVRLAQTASRAILSHEPLPAGTAWLDPAGAAAGAAAAPPRVSPARANDVAVDAEAHVVPAERPAQLPGRPMPCRQMPTADGARIASADVGAAAIGAAAREECGTRFPLALDREPAAQLPLRPTEPLATISIRDDGTLIDGSPAAPVAAPPWAGLRALGVEVPVDIPLRVAALRDELSIDAHRYAEDAGYRADVQRVQARAGAAAATAAIGGAAAGALLCSVQ</sequence>
<dbReference type="EMBL" id="JAGTXO010000014">
    <property type="protein sequence ID" value="KAG8463862.1"/>
    <property type="molecule type" value="Genomic_DNA"/>
</dbReference>
<dbReference type="PANTHER" id="PTHR12296:SF21">
    <property type="entry name" value="DENN DOMAIN-CONTAINING PROTEIN 3"/>
    <property type="match status" value="1"/>
</dbReference>
<dbReference type="Gene3D" id="3.40.50.11500">
    <property type="match status" value="1"/>
</dbReference>
<dbReference type="Gene3D" id="3.30.450.200">
    <property type="match status" value="1"/>
</dbReference>
<evidence type="ECO:0000259" key="1">
    <source>
        <dbReference type="PROSITE" id="PS50211"/>
    </source>
</evidence>
<dbReference type="InterPro" id="IPR005113">
    <property type="entry name" value="uDENN_dom"/>
</dbReference>
<dbReference type="OrthoDB" id="206724at2759"/>
<name>A0A8J5XLI4_DIALT</name>
<dbReference type="PANTHER" id="PTHR12296">
    <property type="entry name" value="DENN DOMAIN-CONTAINING PROTEIN 4"/>
    <property type="match status" value="1"/>
</dbReference>
<dbReference type="SMART" id="SM00799">
    <property type="entry name" value="DENN"/>
    <property type="match status" value="1"/>
</dbReference>
<dbReference type="Pfam" id="PF02141">
    <property type="entry name" value="DENN"/>
    <property type="match status" value="1"/>
</dbReference>
<evidence type="ECO:0000313" key="2">
    <source>
        <dbReference type="EMBL" id="KAG8463862.1"/>
    </source>
</evidence>
<dbReference type="InterPro" id="IPR043153">
    <property type="entry name" value="DENN_C"/>
</dbReference>
<dbReference type="InterPro" id="IPR037516">
    <property type="entry name" value="Tripartite_DENN"/>
</dbReference>
<dbReference type="GO" id="GO:0032483">
    <property type="term" value="P:regulation of Rab protein signal transduction"/>
    <property type="evidence" value="ECO:0007669"/>
    <property type="project" value="TreeGrafter"/>
</dbReference>
<dbReference type="Pfam" id="PF03456">
    <property type="entry name" value="uDENN"/>
    <property type="match status" value="1"/>
</dbReference>
<keyword evidence="3" id="KW-1185">Reference proteome</keyword>
<dbReference type="SMART" id="SM00800">
    <property type="entry name" value="uDENN"/>
    <property type="match status" value="1"/>
</dbReference>
<dbReference type="InterPro" id="IPR051696">
    <property type="entry name" value="DENN_Domain_GEFs"/>
</dbReference>
<gene>
    <name evidence="2" type="ORF">KFE25_000030</name>
</gene>
<proteinExistence type="predicted"/>
<dbReference type="InterPro" id="IPR001194">
    <property type="entry name" value="cDENN_dom"/>
</dbReference>
<comment type="caution">
    <text evidence="2">The sequence shown here is derived from an EMBL/GenBank/DDBJ whole genome shotgun (WGS) entry which is preliminary data.</text>
</comment>
<accession>A0A8J5XLI4</accession>
<dbReference type="AlphaFoldDB" id="A0A8J5XLI4"/>
<evidence type="ECO:0000313" key="3">
    <source>
        <dbReference type="Proteomes" id="UP000751190"/>
    </source>
</evidence>
<reference evidence="2" key="1">
    <citation type="submission" date="2021-05" db="EMBL/GenBank/DDBJ databases">
        <title>The genome of the haptophyte Pavlova lutheri (Diacronema luteri, Pavlovales) - a model for lipid biosynthesis in eukaryotic algae.</title>
        <authorList>
            <person name="Hulatt C.J."/>
            <person name="Posewitz M.C."/>
        </authorList>
    </citation>
    <scope>NUCLEOTIDE SEQUENCE</scope>
    <source>
        <strain evidence="2">NIVA-4/92</strain>
    </source>
</reference>
<dbReference type="GO" id="GO:0031410">
    <property type="term" value="C:cytoplasmic vesicle"/>
    <property type="evidence" value="ECO:0007669"/>
    <property type="project" value="TreeGrafter"/>
</dbReference>
<dbReference type="PROSITE" id="PS50211">
    <property type="entry name" value="DENN"/>
    <property type="match status" value="1"/>
</dbReference>
<feature type="domain" description="UDENN" evidence="1">
    <location>
        <begin position="48"/>
        <end position="554"/>
    </location>
</feature>
<organism evidence="2 3">
    <name type="scientific">Diacronema lutheri</name>
    <name type="common">Unicellular marine alga</name>
    <name type="synonym">Monochrysis lutheri</name>
    <dbReference type="NCBI Taxonomy" id="2081491"/>
    <lineage>
        <taxon>Eukaryota</taxon>
        <taxon>Haptista</taxon>
        <taxon>Haptophyta</taxon>
        <taxon>Pavlovophyceae</taxon>
        <taxon>Pavlovales</taxon>
        <taxon>Pavlovaceae</taxon>
        <taxon>Diacronema</taxon>
    </lineage>
</organism>